<feature type="region of interest" description="Disordered" evidence="1">
    <location>
        <begin position="295"/>
        <end position="361"/>
    </location>
</feature>
<dbReference type="EMBL" id="BTSY01000006">
    <property type="protein sequence ID" value="GMT32473.1"/>
    <property type="molecule type" value="Genomic_DNA"/>
</dbReference>
<gene>
    <name evidence="3" type="ORF">PFISCL1PPCAC_23770</name>
</gene>
<feature type="region of interest" description="Disordered" evidence="1">
    <location>
        <begin position="1"/>
        <end position="20"/>
    </location>
</feature>
<feature type="compositionally biased region" description="Low complexity" evidence="1">
    <location>
        <begin position="309"/>
        <end position="328"/>
    </location>
</feature>
<dbReference type="AlphaFoldDB" id="A0AAV5WQD4"/>
<comment type="caution">
    <text evidence="3">The sequence shown here is derived from an EMBL/GenBank/DDBJ whole genome shotgun (WGS) entry which is preliminary data.</text>
</comment>
<feature type="compositionally biased region" description="Basic and acidic residues" evidence="1">
    <location>
        <begin position="249"/>
        <end position="258"/>
    </location>
</feature>
<evidence type="ECO:0000259" key="2">
    <source>
        <dbReference type="Pfam" id="PF15353"/>
    </source>
</evidence>
<organism evidence="3 4">
    <name type="scientific">Pristionchus fissidentatus</name>
    <dbReference type="NCBI Taxonomy" id="1538716"/>
    <lineage>
        <taxon>Eukaryota</taxon>
        <taxon>Metazoa</taxon>
        <taxon>Ecdysozoa</taxon>
        <taxon>Nematoda</taxon>
        <taxon>Chromadorea</taxon>
        <taxon>Rhabditida</taxon>
        <taxon>Rhabditina</taxon>
        <taxon>Diplogasteromorpha</taxon>
        <taxon>Diplogasteroidea</taxon>
        <taxon>Neodiplogasteridae</taxon>
        <taxon>Pristionchus</taxon>
    </lineage>
</organism>
<feature type="compositionally biased region" description="Low complexity" evidence="1">
    <location>
        <begin position="226"/>
        <end position="238"/>
    </location>
</feature>
<dbReference type="InterPro" id="IPR026066">
    <property type="entry name" value="Headcase"/>
</dbReference>
<protein>
    <recommendedName>
        <fullName evidence="2">Headcase N-terminal domain-containing protein</fullName>
    </recommendedName>
</protein>
<dbReference type="PANTHER" id="PTHR13425">
    <property type="entry name" value="HEADCASE PROTEIN"/>
    <property type="match status" value="1"/>
</dbReference>
<sequence>MGKDKYKKPEQMRPKKGAKEEETVAVVKGCHASIDVSGCIRPKDPVPAANSIDGVKMSCSSHTCPFANKFSVHKECFKRLTEKIVGMLERTGSSSWTAEQRVENVWRKKGLTFVGKFITCPCGHGKQCLEDSENRWSRLGEVVLDANAYEAQREEKIKRALTKQEKAALHPVTHTLGKSLNCTFGGKSQAELARKLEWEERAMDGGMYRRNGSGDAPAPVKKPKTSPAVVASFPSPSSIDDDGFTTVGKDGRARETYEKPSAAAAAHDASRKDASKGAAPLRSIVSSANSFMSPTATANQAAAPRGTRGRTVSSSSTTSWNTATSTPRTGGGGGREKTRRDRRGKGGGGGKENRRKTGYQMLSGSEEEEEMAMMSETPGLQSTMRNLREFVDEFHSYSGIGLWSASEVKELNEHLALFQSDSALFQCRITGRTLREPTILTQLNPVSAWFFTTQAMAMQKPDIPPGTQITLQEYYAIFHDYEVEHLEDPIVMCKDGTIAVLDCVDMTMLTMGK</sequence>
<dbReference type="InterPro" id="IPR054537">
    <property type="entry name" value="HECA_N"/>
</dbReference>
<proteinExistence type="predicted"/>
<dbReference type="Pfam" id="PF15353">
    <property type="entry name" value="HECA_N"/>
    <property type="match status" value="1"/>
</dbReference>
<dbReference type="Proteomes" id="UP001432322">
    <property type="component" value="Unassembled WGS sequence"/>
</dbReference>
<feature type="domain" description="Headcase N-terminal" evidence="2">
    <location>
        <begin position="45"/>
        <end position="126"/>
    </location>
</feature>
<evidence type="ECO:0000313" key="4">
    <source>
        <dbReference type="Proteomes" id="UP001432322"/>
    </source>
</evidence>
<feature type="region of interest" description="Disordered" evidence="1">
    <location>
        <begin position="206"/>
        <end position="278"/>
    </location>
</feature>
<accession>A0AAV5WQD4</accession>
<keyword evidence="4" id="KW-1185">Reference proteome</keyword>
<dbReference type="PANTHER" id="PTHR13425:SF3">
    <property type="entry name" value="HEADCASE PROTEIN HOMOLOG"/>
    <property type="match status" value="1"/>
</dbReference>
<evidence type="ECO:0000256" key="1">
    <source>
        <dbReference type="SAM" id="MobiDB-lite"/>
    </source>
</evidence>
<evidence type="ECO:0000313" key="3">
    <source>
        <dbReference type="EMBL" id="GMT32473.1"/>
    </source>
</evidence>
<reference evidence="3" key="1">
    <citation type="submission" date="2023-10" db="EMBL/GenBank/DDBJ databases">
        <title>Genome assembly of Pristionchus species.</title>
        <authorList>
            <person name="Yoshida K."/>
            <person name="Sommer R.J."/>
        </authorList>
    </citation>
    <scope>NUCLEOTIDE SEQUENCE</scope>
    <source>
        <strain evidence="3">RS5133</strain>
    </source>
</reference>
<name>A0AAV5WQD4_9BILA</name>